<comment type="caution">
    <text evidence="2">The sequence shown here is derived from an EMBL/GenBank/DDBJ whole genome shotgun (WGS) entry which is preliminary data.</text>
</comment>
<name>A0ABP6V3M3_9ACTN</name>
<dbReference type="CDD" id="cd05154">
    <property type="entry name" value="ACAD10_11_N-like"/>
    <property type="match status" value="1"/>
</dbReference>
<dbReference type="InterPro" id="IPR002575">
    <property type="entry name" value="Aminoglycoside_PTrfase"/>
</dbReference>
<gene>
    <name evidence="2" type="ORF">GCM10022263_16120</name>
</gene>
<evidence type="ECO:0000313" key="2">
    <source>
        <dbReference type="EMBL" id="GAA3528284.1"/>
    </source>
</evidence>
<organism evidence="2 3">
    <name type="scientific">Nocardioides daeguensis</name>
    <dbReference type="NCBI Taxonomy" id="908359"/>
    <lineage>
        <taxon>Bacteria</taxon>
        <taxon>Bacillati</taxon>
        <taxon>Actinomycetota</taxon>
        <taxon>Actinomycetes</taxon>
        <taxon>Propionibacteriales</taxon>
        <taxon>Nocardioidaceae</taxon>
        <taxon>Nocardioides</taxon>
    </lineage>
</organism>
<dbReference type="EMBL" id="BAABBB010000009">
    <property type="protein sequence ID" value="GAA3528284.1"/>
    <property type="molecule type" value="Genomic_DNA"/>
</dbReference>
<dbReference type="InterPro" id="IPR041726">
    <property type="entry name" value="ACAD10_11_N"/>
</dbReference>
<proteinExistence type="predicted"/>
<dbReference type="InterPro" id="IPR052898">
    <property type="entry name" value="ACAD10-like"/>
</dbReference>
<accession>A0ABP6V3M3</accession>
<feature type="domain" description="Aminoglycoside phosphotransferase" evidence="1">
    <location>
        <begin position="33"/>
        <end position="257"/>
    </location>
</feature>
<sequence length="350" mass="36990">MTAPFDAVELAGIARAMTEAGATPSGSLRADLISGGRSNLTVRLSDDVRSWVLRTPPRHGRTPSAHDVVREFRVTSALAGTSVPVAVPVAVSEDESLIGGPFAIWEHVAGVTVQRREELDGLPASTIGGIADALVDALAALHAQDHSAIGLERFGRPDAYVERQLRRWSGQWELVSPGAPDLDRLALEVVDRLSAQVPGQRSAAVVHGDFRIDNALLALDGPTPRVLAIVDWELSTIGDPVADVAMMCAYRHPAFDGVLGFGTAWTSDLLPGPEGLASRYEAAGGAELHDWDYYLAFAYYRIAVISAGIDFRWRSEGSPEGGNATAGAAVRPFLEAAAGVLSIGEGQDAP</sequence>
<dbReference type="RefSeq" id="WP_218233290.1">
    <property type="nucleotide sequence ID" value="NZ_BAABBB010000009.1"/>
</dbReference>
<evidence type="ECO:0000313" key="3">
    <source>
        <dbReference type="Proteomes" id="UP001500301"/>
    </source>
</evidence>
<dbReference type="Proteomes" id="UP001500301">
    <property type="component" value="Unassembled WGS sequence"/>
</dbReference>
<protein>
    <submittedName>
        <fullName evidence="2">Phosphotransferase family protein</fullName>
    </submittedName>
</protein>
<dbReference type="PANTHER" id="PTHR47829:SF1">
    <property type="entry name" value="HAD FAMILY PHOSPHATASE"/>
    <property type="match status" value="1"/>
</dbReference>
<dbReference type="Pfam" id="PF01636">
    <property type="entry name" value="APH"/>
    <property type="match status" value="1"/>
</dbReference>
<reference evidence="3" key="1">
    <citation type="journal article" date="2019" name="Int. J. Syst. Evol. Microbiol.">
        <title>The Global Catalogue of Microorganisms (GCM) 10K type strain sequencing project: providing services to taxonomists for standard genome sequencing and annotation.</title>
        <authorList>
            <consortium name="The Broad Institute Genomics Platform"/>
            <consortium name="The Broad Institute Genome Sequencing Center for Infectious Disease"/>
            <person name="Wu L."/>
            <person name="Ma J."/>
        </authorList>
    </citation>
    <scope>NUCLEOTIDE SEQUENCE [LARGE SCALE GENOMIC DNA]</scope>
    <source>
        <strain evidence="3">JCM 17460</strain>
    </source>
</reference>
<keyword evidence="3" id="KW-1185">Reference proteome</keyword>
<evidence type="ECO:0000259" key="1">
    <source>
        <dbReference type="Pfam" id="PF01636"/>
    </source>
</evidence>
<dbReference type="PANTHER" id="PTHR47829">
    <property type="entry name" value="HYDROLASE, PUTATIVE (AFU_ORTHOLOGUE AFUA_1G12880)-RELATED"/>
    <property type="match status" value="1"/>
</dbReference>